<evidence type="ECO:0000313" key="2">
    <source>
        <dbReference type="Proteomes" id="UP000315949"/>
    </source>
</evidence>
<gene>
    <name evidence="1" type="ORF">FQY79_09415</name>
</gene>
<sequence length="132" mass="14258">MDGDVRTRLHRESGGRLTAHVTGSSTFDNTLAYWRTIAEALRAQPARELLLIDELQGPSLDAGQWRTVVDEVGADLANLRIAHVKPHGLGTVEYCVLQALESGLEAQVFSDRKSASLWLSYGESAGSEPAPG</sequence>
<accession>A0A5C5TZJ4</accession>
<dbReference type="AlphaFoldDB" id="A0A5C5TZJ4"/>
<reference evidence="1 2" key="1">
    <citation type="submission" date="2019-07" db="EMBL/GenBank/DDBJ databases">
        <title>Luteimonas sp. YD-1 nov., isolated from acidic soil.</title>
        <authorList>
            <person name="Zhou J."/>
        </authorList>
    </citation>
    <scope>NUCLEOTIDE SEQUENCE [LARGE SCALE GENOMIC DNA]</scope>
    <source>
        <strain evidence="1 2">YD-1</strain>
    </source>
</reference>
<dbReference type="OrthoDB" id="7061764at2"/>
<dbReference type="Proteomes" id="UP000315949">
    <property type="component" value="Unassembled WGS sequence"/>
</dbReference>
<evidence type="ECO:0000313" key="1">
    <source>
        <dbReference type="EMBL" id="TWT18848.1"/>
    </source>
</evidence>
<comment type="caution">
    <text evidence="1">The sequence shown here is derived from an EMBL/GenBank/DDBJ whole genome shotgun (WGS) entry which is preliminary data.</text>
</comment>
<keyword evidence="2" id="KW-1185">Reference proteome</keyword>
<proteinExistence type="predicted"/>
<protein>
    <recommendedName>
        <fullName evidence="3">STAS/SEC14 domain-containing protein</fullName>
    </recommendedName>
</protein>
<name>A0A5C5TZJ4_9GAMM</name>
<organism evidence="1 2">
    <name type="scientific">Luteimonas wenzhouensis</name>
    <dbReference type="NCBI Taxonomy" id="2599615"/>
    <lineage>
        <taxon>Bacteria</taxon>
        <taxon>Pseudomonadati</taxon>
        <taxon>Pseudomonadota</taxon>
        <taxon>Gammaproteobacteria</taxon>
        <taxon>Lysobacterales</taxon>
        <taxon>Lysobacteraceae</taxon>
        <taxon>Luteimonas</taxon>
    </lineage>
</organism>
<evidence type="ECO:0008006" key="3">
    <source>
        <dbReference type="Google" id="ProtNLM"/>
    </source>
</evidence>
<dbReference type="EMBL" id="VOHE01000004">
    <property type="protein sequence ID" value="TWT18848.1"/>
    <property type="molecule type" value="Genomic_DNA"/>
</dbReference>
<dbReference type="RefSeq" id="WP_146312668.1">
    <property type="nucleotide sequence ID" value="NZ_VOHE01000004.1"/>
</dbReference>